<dbReference type="Gene3D" id="3.30.830.10">
    <property type="entry name" value="Metalloenzyme, LuxS/M16 peptidase-like"/>
    <property type="match status" value="4"/>
</dbReference>
<reference evidence="2" key="1">
    <citation type="submission" date="2023-06" db="EMBL/GenBank/DDBJ databases">
        <authorList>
            <person name="Kurt Z."/>
        </authorList>
    </citation>
    <scope>NUCLEOTIDE SEQUENCE</scope>
</reference>
<dbReference type="Pfam" id="PF22516">
    <property type="entry name" value="PreP_C"/>
    <property type="match status" value="1"/>
</dbReference>
<dbReference type="InterPro" id="IPR055130">
    <property type="entry name" value="PreP_C"/>
</dbReference>
<comment type="caution">
    <text evidence="2">The sequence shown here is derived from an EMBL/GenBank/DDBJ whole genome shotgun (WGS) entry which is preliminary data.</text>
</comment>
<dbReference type="GO" id="GO:0004222">
    <property type="term" value="F:metalloendopeptidase activity"/>
    <property type="evidence" value="ECO:0007669"/>
    <property type="project" value="TreeGrafter"/>
</dbReference>
<evidence type="ECO:0000259" key="1">
    <source>
        <dbReference type="SMART" id="SM01264"/>
    </source>
</evidence>
<protein>
    <submittedName>
        <fullName evidence="2">Insulinase</fullName>
    </submittedName>
</protein>
<dbReference type="InterPro" id="IPR011765">
    <property type="entry name" value="Pept_M16_N"/>
</dbReference>
<dbReference type="AlphaFoldDB" id="A0AA86Q9W6"/>
<dbReference type="InterPro" id="IPR013578">
    <property type="entry name" value="Peptidase_M16C_assoc"/>
</dbReference>
<name>A0AA86Q9W6_9EUKA</name>
<dbReference type="SMART" id="SM01264">
    <property type="entry name" value="M16C_associated"/>
    <property type="match status" value="1"/>
</dbReference>
<dbReference type="Pfam" id="PF00675">
    <property type="entry name" value="Peptidase_M16"/>
    <property type="match status" value="1"/>
</dbReference>
<proteinExistence type="predicted"/>
<dbReference type="EMBL" id="CATOUU010000855">
    <property type="protein sequence ID" value="CAI9955081.1"/>
    <property type="molecule type" value="Genomic_DNA"/>
</dbReference>
<keyword evidence="4" id="KW-1185">Reference proteome</keyword>
<gene>
    <name evidence="2" type="ORF">HINF_LOCUS42726</name>
    <name evidence="3" type="ORF">HINF_LOCUS61206</name>
</gene>
<dbReference type="Pfam" id="PF05193">
    <property type="entry name" value="Peptidase_M16_C"/>
    <property type="match status" value="1"/>
</dbReference>
<dbReference type="PANTHER" id="PTHR43016:SF13">
    <property type="entry name" value="PRESEQUENCE PROTEASE, MITOCHONDRIAL"/>
    <property type="match status" value="1"/>
</dbReference>
<dbReference type="GO" id="GO:0046872">
    <property type="term" value="F:metal ion binding"/>
    <property type="evidence" value="ECO:0007669"/>
    <property type="project" value="InterPro"/>
</dbReference>
<dbReference type="PANTHER" id="PTHR43016">
    <property type="entry name" value="PRESEQUENCE PROTEASE"/>
    <property type="match status" value="1"/>
</dbReference>
<dbReference type="Pfam" id="PF08367">
    <property type="entry name" value="M16C_assoc"/>
    <property type="match status" value="1"/>
</dbReference>
<sequence length="938" mass="107080">MQALELVNLVNGMHILKLIPQDPDYNEATFDIAFLTPPENSMGLPHIAEHSVLCGSQNFNLKEPYQILSQQSLETYLNAGTYSEHTVYPFATRNEQDFYNIMEVYLDAVFNPRIHQDELIFKQEGHHFVIDDGKLQHQGVVLNEMKGAFSDHQRIGVTAVDSLMFKDGSMKHVSGGLPEQIVNSTPEDLKQFHRKHYSTDNSFLVLVSKFPLEKELTLVTKYTKQAFRGKITPVVKQQQRIKEFKQIEFSTTESQDQIFLNGYRLFDNDSVTAMEFVAHNVLDQLIHDSPASLFKSALGGSFSTIFDYSNAQAMVCSTLSGTTYSHAEAQQIIENIYKDLQENSDYLNFNSLRACLNNFEFRYKEVRDHHGIAIANKVFRSWLYGGTYDKFLKQQDSIDYLKSMNQTDFVNYFRSLIKQYYEPQIQIEMIPVTNQTDVKNEQENKELSKLLKTLSKEQVNKIISDQQKIENRQKIPNDPEELKKIGKLNESDLQNIGEQIKKLEGFQIEAHPFSYYEFDTNIPTICYFKVCFDLSADADTQTISYASLASRILTRVRTQKYSSLSSLQDQIENVTGSVQSYTQINDTNSGARVLLIVKSKFLVEYAQQACNLLADVVSSSINYLTNEHLSEIIDEYYNELNDNLTTSSGYELAFNRAMAQYSSAAASVDYTEGLQMLKFLNSGPKLKRLQEMFTSISHSAPILFCVGTHRSQFQQMEQKIASSFANFKPKPHQSRLFKLIPEIRSNLTPMAQKSISAPVNVNYVAVTYDHNHQINSSALMLSDTILSKSYLWDNIRILGGAYGCFLTTSLKMQQYLVSYHDPNINKTFEAYKQIPSYISSLSITPDELFSFKIGALGQKQKSIAPEQRFNTSLSYFFEGVNVKNYGDLVNGIISVSVEELRKTAEIYQKLVDGNQVVVGKAHEVRQWAKDNERECEDM</sequence>
<accession>A0AA86Q9W6</accession>
<dbReference type="InterPro" id="IPR011249">
    <property type="entry name" value="Metalloenz_LuxS/M16"/>
</dbReference>
<feature type="domain" description="Peptidase M16C associated" evidence="1">
    <location>
        <begin position="429"/>
        <end position="683"/>
    </location>
</feature>
<dbReference type="SUPFAM" id="SSF63411">
    <property type="entry name" value="LuxS/MPP-like metallohydrolase"/>
    <property type="match status" value="4"/>
</dbReference>
<evidence type="ECO:0000313" key="2">
    <source>
        <dbReference type="EMBL" id="CAI9955081.1"/>
    </source>
</evidence>
<evidence type="ECO:0000313" key="4">
    <source>
        <dbReference type="Proteomes" id="UP001642409"/>
    </source>
</evidence>
<reference evidence="3 4" key="2">
    <citation type="submission" date="2024-07" db="EMBL/GenBank/DDBJ databases">
        <authorList>
            <person name="Akdeniz Z."/>
        </authorList>
    </citation>
    <scope>NUCLEOTIDE SEQUENCE [LARGE SCALE GENOMIC DNA]</scope>
</reference>
<dbReference type="GO" id="GO:0016485">
    <property type="term" value="P:protein processing"/>
    <property type="evidence" value="ECO:0007669"/>
    <property type="project" value="TreeGrafter"/>
</dbReference>
<dbReference type="Proteomes" id="UP001642409">
    <property type="component" value="Unassembled WGS sequence"/>
</dbReference>
<organism evidence="2">
    <name type="scientific">Hexamita inflata</name>
    <dbReference type="NCBI Taxonomy" id="28002"/>
    <lineage>
        <taxon>Eukaryota</taxon>
        <taxon>Metamonada</taxon>
        <taxon>Diplomonadida</taxon>
        <taxon>Hexamitidae</taxon>
        <taxon>Hexamitinae</taxon>
        <taxon>Hexamita</taxon>
    </lineage>
</organism>
<evidence type="ECO:0000313" key="3">
    <source>
        <dbReference type="EMBL" id="CAL6082414.1"/>
    </source>
</evidence>
<dbReference type="EMBL" id="CAXDID020000364">
    <property type="protein sequence ID" value="CAL6082414.1"/>
    <property type="molecule type" value="Genomic_DNA"/>
</dbReference>
<dbReference type="InterPro" id="IPR007863">
    <property type="entry name" value="Peptidase_M16_C"/>
</dbReference>